<reference evidence="1" key="1">
    <citation type="submission" date="2023-03" db="EMBL/GenBank/DDBJ databases">
        <title>Bacterial isolates from washroom surfaces on a university campus.</title>
        <authorList>
            <person name="Holman D.B."/>
            <person name="Gzyl K.E."/>
            <person name="Taheri A.E."/>
        </authorList>
    </citation>
    <scope>NUCLEOTIDE SEQUENCE</scope>
    <source>
        <strain evidence="1">RD03</strain>
    </source>
</reference>
<dbReference type="AlphaFoldDB" id="A0AAW6SQT6"/>
<comment type="caution">
    <text evidence="1">The sequence shown here is derived from an EMBL/GenBank/DDBJ whole genome shotgun (WGS) entry which is preliminary data.</text>
</comment>
<name>A0AAW6SQT6_9BACI</name>
<evidence type="ECO:0000313" key="1">
    <source>
        <dbReference type="EMBL" id="MDH5159617.1"/>
    </source>
</evidence>
<dbReference type="Proteomes" id="UP001159179">
    <property type="component" value="Unassembled WGS sequence"/>
</dbReference>
<protein>
    <submittedName>
        <fullName evidence="1">Sigma-G-dependent sporulation-specific acid-soluble spore protein CsgA</fullName>
    </submittedName>
</protein>
<dbReference type="InterPro" id="IPR020255">
    <property type="entry name" value="CsgA"/>
</dbReference>
<dbReference type="EMBL" id="JAROYP010000001">
    <property type="protein sequence ID" value="MDH5159617.1"/>
    <property type="molecule type" value="Genomic_DNA"/>
</dbReference>
<proteinExistence type="predicted"/>
<organism evidence="1 2">
    <name type="scientific">Heyndrickxia oleronia</name>
    <dbReference type="NCBI Taxonomy" id="38875"/>
    <lineage>
        <taxon>Bacteria</taxon>
        <taxon>Bacillati</taxon>
        <taxon>Bacillota</taxon>
        <taxon>Bacilli</taxon>
        <taxon>Bacillales</taxon>
        <taxon>Bacillaceae</taxon>
        <taxon>Heyndrickxia</taxon>
    </lineage>
</organism>
<dbReference type="Pfam" id="PF17334">
    <property type="entry name" value="CsgA"/>
    <property type="match status" value="1"/>
</dbReference>
<gene>
    <name evidence="1" type="ORF">P5X88_01640</name>
</gene>
<dbReference type="RefSeq" id="WP_212945252.1">
    <property type="nucleotide sequence ID" value="NZ_BOQX01000006.1"/>
</dbReference>
<accession>A0AAW6SQT6</accession>
<dbReference type="GeneID" id="79869211"/>
<sequence>MDTTLAYLRESLSNHVNRSTGQRIYKKLQNHYKNEEEFVRDLDEEEISFLNSILKDEISYAQNEKDEKRVHQLNEVYELLI</sequence>
<evidence type="ECO:0000313" key="2">
    <source>
        <dbReference type="Proteomes" id="UP001159179"/>
    </source>
</evidence>